<dbReference type="Proteomes" id="UP000054524">
    <property type="component" value="Unassembled WGS sequence"/>
</dbReference>
<organism evidence="1">
    <name type="scientific">Nematocida ausubeli (strain ATCC PRA-371 / ERTm2)</name>
    <name type="common">Nematode killer fungus</name>
    <dbReference type="NCBI Taxonomy" id="1913371"/>
    <lineage>
        <taxon>Eukaryota</taxon>
        <taxon>Fungi</taxon>
        <taxon>Fungi incertae sedis</taxon>
        <taxon>Microsporidia</taxon>
        <taxon>Nematocida</taxon>
    </lineage>
</organism>
<dbReference type="HOGENOM" id="CLU_1277926_0_0_1"/>
<accession>A0A086J482</accession>
<name>H8ZE53_NEMA1</name>
<dbReference type="Proteomes" id="UP000005622">
    <property type="component" value="Unassembled WGS sequence"/>
</dbReference>
<reference evidence="1" key="1">
    <citation type="submission" date="2011-03" db="EMBL/GenBank/DDBJ databases">
        <title>The Genome Sequence of Nematocida sp1 strain ERTm2.</title>
        <authorList>
            <consortium name="The Broad Institute Genome Sequencing Platform"/>
            <consortium name="The Broad Institute Genome Sequencing Center for Infectious Disease"/>
            <person name="Cuomo C."/>
            <person name="Troemel E."/>
            <person name="Young S.K."/>
            <person name="Zeng Q."/>
            <person name="Gargeya S."/>
            <person name="Fitzgerald M."/>
            <person name="Haas B."/>
            <person name="Abouelleil A."/>
            <person name="Alvarado L."/>
            <person name="Arachchi H.M."/>
            <person name="Berlin A."/>
            <person name="Brown A."/>
            <person name="Chapman S.B."/>
            <person name="Chen Z."/>
            <person name="Dunbar C."/>
            <person name="Freedman E."/>
            <person name="Gearin G."/>
            <person name="Gellesch M."/>
            <person name="Goldberg J."/>
            <person name="Griggs A."/>
            <person name="Gujja S."/>
            <person name="Heilman E.R."/>
            <person name="Heiman D."/>
            <person name="Howarth C."/>
            <person name="Larson L."/>
            <person name="Lui A."/>
            <person name="MacDonald P.J.P."/>
            <person name="Mehta T."/>
            <person name="Montmayeur A."/>
            <person name="Murphy C."/>
            <person name="Neiman D."/>
            <person name="Pearson M."/>
            <person name="Priest M."/>
            <person name="Roberts A."/>
            <person name="Saif S."/>
            <person name="Shea T."/>
            <person name="Shenoy N."/>
            <person name="Sisk P."/>
            <person name="Stolte C."/>
            <person name="Sykes S."/>
            <person name="White J."/>
            <person name="Yandava C."/>
            <person name="Wortman J."/>
            <person name="Nusbaum C."/>
            <person name="Birren B."/>
        </authorList>
    </citation>
    <scope>NUCLEOTIDE SEQUENCE</scope>
    <source>
        <strain evidence="1">ERTm2</strain>
    </source>
</reference>
<protein>
    <submittedName>
        <fullName evidence="1">Uncharacterized protein</fullName>
    </submittedName>
</protein>
<evidence type="ECO:0000313" key="2">
    <source>
        <dbReference type="EMBL" id="KFG26950.1"/>
    </source>
</evidence>
<gene>
    <name evidence="1" type="ORF">NERG_01874</name>
    <name evidence="2" type="ORF">NESG_00019</name>
</gene>
<dbReference type="AlphaFoldDB" id="H8ZE53"/>
<sequence length="217" mass="25319">MTVTEVVKRIELAEEFEFDEAALSSIEAVALASDEEFVQVTKALFNNYWGLPKFQKQEKWGEFVLSTIEKREDRCTFYAHLMERLRENWAKLDIRLKEKFVVLLRKLIKKRIEHSGAQIETFIAKGPDAEFDWPVMQAVIESKESLSEQETEYLLAYLIKHADTYFTNFFIKHVAPILKRDGVSQEIADRAYSEGSTRRLSPKMKELLYSVHACARD</sequence>
<proteinExistence type="predicted"/>
<reference evidence="2" key="2">
    <citation type="submission" date="2012-10" db="EMBL/GenBank/DDBJ databases">
        <authorList>
            <consortium name="The Broad Institute Genome Sequencing Platform"/>
            <consortium name="The Broad Institute Genome Sequencing Center for Infectious Disease"/>
            <person name="Cuomo C."/>
            <person name="Troemel E."/>
            <person name="Walker B."/>
            <person name="Young S.K."/>
            <person name="Zeng Q."/>
            <person name="Gargeya S."/>
            <person name="Fitzgerald M."/>
            <person name="Haas B."/>
            <person name="Abouelleil A."/>
            <person name="Alvarado L."/>
            <person name="Arachchi H.M."/>
            <person name="Berlin A.M."/>
            <person name="Chapman S.B."/>
            <person name="Goldberg J."/>
            <person name="Griggs A."/>
            <person name="Gujja S."/>
            <person name="Hansen M."/>
            <person name="Howarth C."/>
            <person name="Imamovic A."/>
            <person name="Larimer J."/>
            <person name="McCowan C."/>
            <person name="Murphy C."/>
            <person name="Neiman D."/>
            <person name="Pearson M."/>
            <person name="Priest M."/>
            <person name="Roberts A."/>
            <person name="Saif S."/>
            <person name="Shea T."/>
            <person name="Sisk P."/>
            <person name="Sykes S."/>
            <person name="Wortman J."/>
            <person name="Nusbaum C."/>
            <person name="Birren B."/>
        </authorList>
    </citation>
    <scope>NUCLEOTIDE SEQUENCE</scope>
    <source>
        <strain evidence="2">ERTm6</strain>
    </source>
</reference>
<evidence type="ECO:0000313" key="3">
    <source>
        <dbReference type="Proteomes" id="UP000054524"/>
    </source>
</evidence>
<evidence type="ECO:0000313" key="1">
    <source>
        <dbReference type="EMBL" id="EHY65428.1"/>
    </source>
</evidence>
<accession>H8ZE53</accession>
<keyword evidence="3" id="KW-1185">Reference proteome</keyword>
<dbReference type="EMBL" id="JH604636">
    <property type="protein sequence ID" value="EHY65428.1"/>
    <property type="molecule type" value="Genomic_DNA"/>
</dbReference>
<dbReference type="EMBL" id="AKIJ01000001">
    <property type="protein sequence ID" value="KFG26950.1"/>
    <property type="molecule type" value="Genomic_DNA"/>
</dbReference>
<reference evidence="2 3" key="3">
    <citation type="journal article" date="2014" name="Genome Announc.">
        <title>Genome Sequence of the Microsporidian Species Nematocida sp1 Strain ERTm6 (ATCC PRA-372).</title>
        <authorList>
            <person name="Bakowski M.A."/>
            <person name="Priest M."/>
            <person name="Young S."/>
            <person name="Cuomo C.A."/>
            <person name="Troemel E.R."/>
        </authorList>
    </citation>
    <scope>NUCLEOTIDE SEQUENCE [LARGE SCALE GENOMIC DNA]</scope>
    <source>
        <strain evidence="2 3">ERTm6</strain>
    </source>
</reference>